<dbReference type="SMART" id="SM00248">
    <property type="entry name" value="ANK"/>
    <property type="match status" value="3"/>
</dbReference>
<name>A0ABR1TCX5_9PEZI</name>
<dbReference type="SUPFAM" id="SSF48403">
    <property type="entry name" value="Ankyrin repeat"/>
    <property type="match status" value="1"/>
</dbReference>
<evidence type="ECO:0000256" key="2">
    <source>
        <dbReference type="ARBA" id="ARBA00023043"/>
    </source>
</evidence>
<comment type="caution">
    <text evidence="4">The sequence shown here is derived from an EMBL/GenBank/DDBJ whole genome shotgun (WGS) entry which is preliminary data.</text>
</comment>
<reference evidence="4 5" key="1">
    <citation type="submission" date="2023-01" db="EMBL/GenBank/DDBJ databases">
        <title>Analysis of 21 Apiospora genomes using comparative genomics revels a genus with tremendous synthesis potential of carbohydrate active enzymes and secondary metabolites.</title>
        <authorList>
            <person name="Sorensen T."/>
        </authorList>
    </citation>
    <scope>NUCLEOTIDE SEQUENCE [LARGE SCALE GENOMIC DNA]</scope>
    <source>
        <strain evidence="4 5">CBS 33761</strain>
    </source>
</reference>
<protein>
    <recommendedName>
        <fullName evidence="6">Ankyrin</fullName>
    </recommendedName>
</protein>
<keyword evidence="2" id="KW-0040">ANK repeat</keyword>
<evidence type="ECO:0000256" key="1">
    <source>
        <dbReference type="ARBA" id="ARBA00022737"/>
    </source>
</evidence>
<evidence type="ECO:0008006" key="6">
    <source>
        <dbReference type="Google" id="ProtNLM"/>
    </source>
</evidence>
<feature type="region of interest" description="Disordered" evidence="3">
    <location>
        <begin position="212"/>
        <end position="235"/>
    </location>
</feature>
<evidence type="ECO:0000256" key="3">
    <source>
        <dbReference type="SAM" id="MobiDB-lite"/>
    </source>
</evidence>
<dbReference type="EMBL" id="JAQQWK010000003">
    <property type="protein sequence ID" value="KAK8044438.1"/>
    <property type="molecule type" value="Genomic_DNA"/>
</dbReference>
<proteinExistence type="predicted"/>
<accession>A0ABR1TCX5</accession>
<dbReference type="Gene3D" id="1.25.40.20">
    <property type="entry name" value="Ankyrin repeat-containing domain"/>
    <property type="match status" value="2"/>
</dbReference>
<keyword evidence="5" id="KW-1185">Reference proteome</keyword>
<organism evidence="4 5">
    <name type="scientific">Apiospora rasikravindrae</name>
    <dbReference type="NCBI Taxonomy" id="990691"/>
    <lineage>
        <taxon>Eukaryota</taxon>
        <taxon>Fungi</taxon>
        <taxon>Dikarya</taxon>
        <taxon>Ascomycota</taxon>
        <taxon>Pezizomycotina</taxon>
        <taxon>Sordariomycetes</taxon>
        <taxon>Xylariomycetidae</taxon>
        <taxon>Amphisphaeriales</taxon>
        <taxon>Apiosporaceae</taxon>
        <taxon>Apiospora</taxon>
    </lineage>
</organism>
<keyword evidence="1" id="KW-0677">Repeat</keyword>
<evidence type="ECO:0000313" key="4">
    <source>
        <dbReference type="EMBL" id="KAK8044438.1"/>
    </source>
</evidence>
<dbReference type="PANTHER" id="PTHR24198">
    <property type="entry name" value="ANKYRIN REPEAT AND PROTEIN KINASE DOMAIN-CONTAINING PROTEIN"/>
    <property type="match status" value="1"/>
</dbReference>
<dbReference type="Proteomes" id="UP001444661">
    <property type="component" value="Unassembled WGS sequence"/>
</dbReference>
<dbReference type="InterPro" id="IPR002110">
    <property type="entry name" value="Ankyrin_rpt"/>
</dbReference>
<sequence>MDHVQYILPHPPPTAASREAALSRVRTLLDRGDLLGAQTYYINDPTNLTALEFYQAVLRSWSRSDQSEAPDRWETLFDLVRYAFGIYRFGWAANELLCEASRYGYLGLLRRLLNPDSPFHECGGYYAPVDGACSKGCVEDISRQFHQSVGEAVLADSLEAVRFLLDQPGIGPHFRHRNNHDCTVFHMASLKCNPAIMELLLSRLSSLMCVDEDGGDEDDGDHEGDGDDGKEQKRQRRRAGLINQISKDGNTALAQFVISSPQNTAGRLQCIELLLVRGEADPSLPRDQVENRPLTKAAVLGDLEIIRLLTRWGSDDVDSGTIVVPVEDEDEKEVSHEEDKDIGAGGERKKMRLKFHMVEDEELLPDAINLLS</sequence>
<evidence type="ECO:0000313" key="5">
    <source>
        <dbReference type="Proteomes" id="UP001444661"/>
    </source>
</evidence>
<feature type="compositionally biased region" description="Acidic residues" evidence="3">
    <location>
        <begin position="212"/>
        <end position="226"/>
    </location>
</feature>
<gene>
    <name evidence="4" type="ORF">PG993_004462</name>
</gene>
<dbReference type="PANTHER" id="PTHR24198:SF165">
    <property type="entry name" value="ANKYRIN REPEAT-CONTAINING PROTEIN-RELATED"/>
    <property type="match status" value="1"/>
</dbReference>
<dbReference type="InterPro" id="IPR036770">
    <property type="entry name" value="Ankyrin_rpt-contain_sf"/>
</dbReference>